<name>A0A9R1U0J4_9HYME</name>
<keyword evidence="7" id="KW-0732">Signal</keyword>
<keyword evidence="2 6" id="KW-0645">Protease</keyword>
<dbReference type="CDD" id="cd00190">
    <property type="entry name" value="Tryp_SPc"/>
    <property type="match status" value="1"/>
</dbReference>
<dbReference type="PROSITE" id="PS00134">
    <property type="entry name" value="TRYPSIN_HIS"/>
    <property type="match status" value="1"/>
</dbReference>
<dbReference type="GO" id="GO:0006508">
    <property type="term" value="P:proteolysis"/>
    <property type="evidence" value="ECO:0007669"/>
    <property type="project" value="UniProtKB-KW"/>
</dbReference>
<dbReference type="Gene3D" id="2.40.10.10">
    <property type="entry name" value="Trypsin-like serine proteases"/>
    <property type="match status" value="1"/>
</dbReference>
<comment type="similarity">
    <text evidence="1">Belongs to the peptidase S1 family.</text>
</comment>
<dbReference type="OrthoDB" id="7675829at2759"/>
<evidence type="ECO:0000256" key="7">
    <source>
        <dbReference type="SAM" id="SignalP"/>
    </source>
</evidence>
<dbReference type="FunFam" id="2.40.10.10:FF:000068">
    <property type="entry name" value="transmembrane protease serine 2"/>
    <property type="match status" value="1"/>
</dbReference>
<feature type="signal peptide" evidence="7">
    <location>
        <begin position="1"/>
        <end position="18"/>
    </location>
</feature>
<dbReference type="Pfam" id="PF00089">
    <property type="entry name" value="Trypsin"/>
    <property type="match status" value="1"/>
</dbReference>
<evidence type="ECO:0000313" key="9">
    <source>
        <dbReference type="Proteomes" id="UP000694866"/>
    </source>
</evidence>
<evidence type="ECO:0000256" key="4">
    <source>
        <dbReference type="ARBA" id="ARBA00022825"/>
    </source>
</evidence>
<evidence type="ECO:0000256" key="5">
    <source>
        <dbReference type="ARBA" id="ARBA00023157"/>
    </source>
</evidence>
<dbReference type="InterPro" id="IPR001314">
    <property type="entry name" value="Peptidase_S1A"/>
</dbReference>
<dbReference type="SMART" id="SM00020">
    <property type="entry name" value="Tryp_SPc"/>
    <property type="match status" value="1"/>
</dbReference>
<dbReference type="GeneID" id="105266831"/>
<proteinExistence type="inferred from homology"/>
<gene>
    <name evidence="10" type="primary">LOC105266831</name>
</gene>
<protein>
    <submittedName>
        <fullName evidence="10">Trypsin alpha-like</fullName>
    </submittedName>
</protein>
<reference evidence="10" key="1">
    <citation type="submission" date="2025-08" db="UniProtKB">
        <authorList>
            <consortium name="RefSeq"/>
        </authorList>
    </citation>
    <scope>IDENTIFICATION</scope>
    <source>
        <strain evidence="10">USDA-PBARC FA_bdor</strain>
        <tissue evidence="10">Whole organism</tissue>
    </source>
</reference>
<dbReference type="SUPFAM" id="SSF50494">
    <property type="entry name" value="Trypsin-like serine proteases"/>
    <property type="match status" value="1"/>
</dbReference>
<keyword evidence="4 6" id="KW-0720">Serine protease</keyword>
<evidence type="ECO:0000256" key="2">
    <source>
        <dbReference type="ARBA" id="ARBA00022670"/>
    </source>
</evidence>
<dbReference type="RefSeq" id="XP_011303569.1">
    <property type="nucleotide sequence ID" value="XM_011305267.1"/>
</dbReference>
<dbReference type="InterPro" id="IPR009003">
    <property type="entry name" value="Peptidase_S1_PA"/>
</dbReference>
<dbReference type="Proteomes" id="UP000694866">
    <property type="component" value="Unplaced"/>
</dbReference>
<evidence type="ECO:0000313" key="10">
    <source>
        <dbReference type="RefSeq" id="XP_011303569.1"/>
    </source>
</evidence>
<dbReference type="InterPro" id="IPR001254">
    <property type="entry name" value="Trypsin_dom"/>
</dbReference>
<accession>A0A9R1U0J4</accession>
<evidence type="ECO:0000256" key="1">
    <source>
        <dbReference type="ARBA" id="ARBA00007664"/>
    </source>
</evidence>
<dbReference type="PROSITE" id="PS00135">
    <property type="entry name" value="TRYPSIN_SER"/>
    <property type="match status" value="1"/>
</dbReference>
<keyword evidence="5" id="KW-1015">Disulfide bond</keyword>
<dbReference type="PRINTS" id="PR00722">
    <property type="entry name" value="CHYMOTRYPSIN"/>
</dbReference>
<dbReference type="InterPro" id="IPR033116">
    <property type="entry name" value="TRYPSIN_SER"/>
</dbReference>
<evidence type="ECO:0000256" key="6">
    <source>
        <dbReference type="RuleBase" id="RU363034"/>
    </source>
</evidence>
<dbReference type="KEGG" id="fas:105266831"/>
<evidence type="ECO:0000259" key="8">
    <source>
        <dbReference type="PROSITE" id="PS50240"/>
    </source>
</evidence>
<dbReference type="InterPro" id="IPR018114">
    <property type="entry name" value="TRYPSIN_HIS"/>
</dbReference>
<dbReference type="InterPro" id="IPR050430">
    <property type="entry name" value="Peptidase_S1"/>
</dbReference>
<evidence type="ECO:0000256" key="3">
    <source>
        <dbReference type="ARBA" id="ARBA00022801"/>
    </source>
</evidence>
<feature type="domain" description="Peptidase S1" evidence="8">
    <location>
        <begin position="39"/>
        <end position="270"/>
    </location>
</feature>
<dbReference type="GO" id="GO:0004252">
    <property type="term" value="F:serine-type endopeptidase activity"/>
    <property type="evidence" value="ECO:0007669"/>
    <property type="project" value="InterPro"/>
</dbReference>
<dbReference type="AlphaFoldDB" id="A0A9R1U0J4"/>
<dbReference type="InterPro" id="IPR043504">
    <property type="entry name" value="Peptidase_S1_PA_chymotrypsin"/>
</dbReference>
<dbReference type="PROSITE" id="PS50240">
    <property type="entry name" value="TRYPSIN_DOM"/>
    <property type="match status" value="1"/>
</dbReference>
<dbReference type="PANTHER" id="PTHR24276">
    <property type="entry name" value="POLYSERASE-RELATED"/>
    <property type="match status" value="1"/>
</dbReference>
<sequence>MSFLLYPILGSTLLIIFSEIIEVPIVIPPGVSGRLPRRIVSGNLAERGEFPYIISLKFDFKNDDHICGGSIISPKHILTAGHCVDWLYPRDLIVVSGTTRQDDENAVHSQVANITRHPGFVRRTKTSRIQNDLAVLTLKEPLHLDGHLQDAVKLPVESWTPGTAATVAGWGYEYDVFSPKYSKDVPNDLRKLQVTIISHEECAKKRAQPFEYQICATRSDATVCQGDSGGPLVVNNVIVGVVSTTSCRLGSYSGYMDTYYFREFIQDAMKE</sequence>
<dbReference type="PANTHER" id="PTHR24276:SF91">
    <property type="entry name" value="AT26814P-RELATED"/>
    <property type="match status" value="1"/>
</dbReference>
<feature type="chain" id="PRO_5040272393" evidence="7">
    <location>
        <begin position="19"/>
        <end position="271"/>
    </location>
</feature>
<organism evidence="9 10">
    <name type="scientific">Fopius arisanus</name>
    <dbReference type="NCBI Taxonomy" id="64838"/>
    <lineage>
        <taxon>Eukaryota</taxon>
        <taxon>Metazoa</taxon>
        <taxon>Ecdysozoa</taxon>
        <taxon>Arthropoda</taxon>
        <taxon>Hexapoda</taxon>
        <taxon>Insecta</taxon>
        <taxon>Pterygota</taxon>
        <taxon>Neoptera</taxon>
        <taxon>Endopterygota</taxon>
        <taxon>Hymenoptera</taxon>
        <taxon>Apocrita</taxon>
        <taxon>Ichneumonoidea</taxon>
        <taxon>Braconidae</taxon>
        <taxon>Opiinae</taxon>
        <taxon>Fopius</taxon>
    </lineage>
</organism>
<keyword evidence="3 6" id="KW-0378">Hydrolase</keyword>
<keyword evidence="9" id="KW-1185">Reference proteome</keyword>